<evidence type="ECO:0000313" key="4">
    <source>
        <dbReference type="Proteomes" id="UP000005408"/>
    </source>
</evidence>
<sequence>MARKPNYTNIEIETLIEEVQNNKDILNSAFSNIATNSSKQRIWTSIASKVSAVSGVERLAEDVKKKWRNISSDTKKKLSSARKEARKIGGGVSAGEELNPIEHKIDETIGQTAIQGIPGGYDSADCTSTITQPVEHDHGKDR</sequence>
<feature type="compositionally biased region" description="Basic and acidic residues" evidence="1">
    <location>
        <begin position="73"/>
        <end position="87"/>
    </location>
</feature>
<dbReference type="PANTHER" id="PTHR23098:SF16">
    <property type="entry name" value="REGULATORY PROTEIN ZESTE"/>
    <property type="match status" value="1"/>
</dbReference>
<dbReference type="AlphaFoldDB" id="A0A8W8K7K0"/>
<feature type="domain" description="Myb/SANT-like DNA-binding" evidence="2">
    <location>
        <begin position="3"/>
        <end position="79"/>
    </location>
</feature>
<feature type="region of interest" description="Disordered" evidence="1">
    <location>
        <begin position="116"/>
        <end position="142"/>
    </location>
</feature>
<organism evidence="3 4">
    <name type="scientific">Magallana gigas</name>
    <name type="common">Pacific oyster</name>
    <name type="synonym">Crassostrea gigas</name>
    <dbReference type="NCBI Taxonomy" id="29159"/>
    <lineage>
        <taxon>Eukaryota</taxon>
        <taxon>Metazoa</taxon>
        <taxon>Spiralia</taxon>
        <taxon>Lophotrochozoa</taxon>
        <taxon>Mollusca</taxon>
        <taxon>Bivalvia</taxon>
        <taxon>Autobranchia</taxon>
        <taxon>Pteriomorphia</taxon>
        <taxon>Ostreida</taxon>
        <taxon>Ostreoidea</taxon>
        <taxon>Ostreidae</taxon>
        <taxon>Magallana</taxon>
    </lineage>
</organism>
<reference evidence="3" key="1">
    <citation type="submission" date="2022-08" db="UniProtKB">
        <authorList>
            <consortium name="EnsemblMetazoa"/>
        </authorList>
    </citation>
    <scope>IDENTIFICATION</scope>
    <source>
        <strain evidence="3">05x7-T-G4-1.051#20</strain>
    </source>
</reference>
<dbReference type="Pfam" id="PF13873">
    <property type="entry name" value="Myb_DNA-bind_5"/>
    <property type="match status" value="1"/>
</dbReference>
<dbReference type="InterPro" id="IPR028002">
    <property type="entry name" value="Myb_DNA-bind_5"/>
</dbReference>
<evidence type="ECO:0000313" key="3">
    <source>
        <dbReference type="EnsemblMetazoa" id="G22440.1:cds"/>
    </source>
</evidence>
<keyword evidence="4" id="KW-1185">Reference proteome</keyword>
<dbReference type="PANTHER" id="PTHR23098">
    <property type="entry name" value="AGAP001331-PA-RELATED"/>
    <property type="match status" value="1"/>
</dbReference>
<accession>A0A8W8K7K0</accession>
<protein>
    <recommendedName>
        <fullName evidence="2">Myb/SANT-like DNA-binding domain-containing protein</fullName>
    </recommendedName>
</protein>
<dbReference type="EnsemblMetazoa" id="G22440.1">
    <property type="protein sequence ID" value="G22440.1:cds"/>
    <property type="gene ID" value="G22440"/>
</dbReference>
<dbReference type="GO" id="GO:0005634">
    <property type="term" value="C:nucleus"/>
    <property type="evidence" value="ECO:0007669"/>
    <property type="project" value="TreeGrafter"/>
</dbReference>
<name>A0A8W8K7K0_MAGGI</name>
<dbReference type="Proteomes" id="UP000005408">
    <property type="component" value="Unassembled WGS sequence"/>
</dbReference>
<evidence type="ECO:0000256" key="1">
    <source>
        <dbReference type="SAM" id="MobiDB-lite"/>
    </source>
</evidence>
<evidence type="ECO:0000259" key="2">
    <source>
        <dbReference type="Pfam" id="PF13873"/>
    </source>
</evidence>
<feature type="region of interest" description="Disordered" evidence="1">
    <location>
        <begin position="72"/>
        <end position="100"/>
    </location>
</feature>
<proteinExistence type="predicted"/>
<dbReference type="Gene3D" id="1.10.10.60">
    <property type="entry name" value="Homeodomain-like"/>
    <property type="match status" value="1"/>
</dbReference>